<sequence>MHFFIACSLMHIIGSRLAEGANKRDPTIVFLAPPRWALLNAIFFGPSLVLSWPFMLRYIERPVTPHASASTVENALCCHLLSVASEPG</sequence>
<dbReference type="Proteomes" id="UP001307889">
    <property type="component" value="Chromosome 3"/>
</dbReference>
<feature type="signal peptide" evidence="1">
    <location>
        <begin position="1"/>
        <end position="20"/>
    </location>
</feature>
<evidence type="ECO:0000256" key="1">
    <source>
        <dbReference type="SAM" id="SignalP"/>
    </source>
</evidence>
<organism evidence="2 3">
    <name type="scientific">Nesidiocoris tenuis</name>
    <dbReference type="NCBI Taxonomy" id="355587"/>
    <lineage>
        <taxon>Eukaryota</taxon>
        <taxon>Metazoa</taxon>
        <taxon>Ecdysozoa</taxon>
        <taxon>Arthropoda</taxon>
        <taxon>Hexapoda</taxon>
        <taxon>Insecta</taxon>
        <taxon>Pterygota</taxon>
        <taxon>Neoptera</taxon>
        <taxon>Paraneoptera</taxon>
        <taxon>Hemiptera</taxon>
        <taxon>Heteroptera</taxon>
        <taxon>Panheteroptera</taxon>
        <taxon>Cimicomorpha</taxon>
        <taxon>Miridae</taxon>
        <taxon>Dicyphina</taxon>
        <taxon>Nesidiocoris</taxon>
    </lineage>
</organism>
<keyword evidence="3" id="KW-1185">Reference proteome</keyword>
<proteinExistence type="predicted"/>
<name>A0ABN7AN85_9HEMI</name>
<keyword evidence="1" id="KW-0732">Signal</keyword>
<gene>
    <name evidence="2" type="ORF">NTJ_04646</name>
</gene>
<evidence type="ECO:0000313" key="3">
    <source>
        <dbReference type="Proteomes" id="UP001307889"/>
    </source>
</evidence>
<dbReference type="EMBL" id="AP028911">
    <property type="protein sequence ID" value="BES91837.1"/>
    <property type="molecule type" value="Genomic_DNA"/>
</dbReference>
<accession>A0ABN7AN85</accession>
<evidence type="ECO:0000313" key="2">
    <source>
        <dbReference type="EMBL" id="BES91837.1"/>
    </source>
</evidence>
<protein>
    <submittedName>
        <fullName evidence="2">Uncharacterized protein</fullName>
    </submittedName>
</protein>
<feature type="chain" id="PRO_5045391845" evidence="1">
    <location>
        <begin position="21"/>
        <end position="88"/>
    </location>
</feature>
<reference evidence="2 3" key="1">
    <citation type="submission" date="2023-09" db="EMBL/GenBank/DDBJ databases">
        <title>Nesidiocoris tenuis whole genome shotgun sequence.</title>
        <authorList>
            <person name="Shibata T."/>
            <person name="Shimoda M."/>
            <person name="Kobayashi T."/>
            <person name="Uehara T."/>
        </authorList>
    </citation>
    <scope>NUCLEOTIDE SEQUENCE [LARGE SCALE GENOMIC DNA]</scope>
    <source>
        <strain evidence="2 3">Japan</strain>
    </source>
</reference>